<reference evidence="2" key="5">
    <citation type="submission" date="2015-06" db="UniProtKB">
        <authorList>
            <consortium name="EnsemblFungi"/>
        </authorList>
    </citation>
    <scope>IDENTIFICATION</scope>
    <source>
        <strain evidence="2">ATCC 64411</strain>
    </source>
</reference>
<evidence type="ECO:0000313" key="3">
    <source>
        <dbReference type="Proteomes" id="UP000011715"/>
    </source>
</evidence>
<name>A0A0C4E379_MAGP6</name>
<reference evidence="1" key="2">
    <citation type="submission" date="2010-05" db="EMBL/GenBank/DDBJ databases">
        <title>The Genome Sequence of Magnaporthe poae strain ATCC 64411.</title>
        <authorList>
            <consortium name="The Broad Institute Genome Sequencing Platform"/>
            <consortium name="Broad Institute Genome Sequencing Center for Infectious Disease"/>
            <person name="Ma L.-J."/>
            <person name="Dead R."/>
            <person name="Young S."/>
            <person name="Zeng Q."/>
            <person name="Koehrsen M."/>
            <person name="Alvarado L."/>
            <person name="Berlin A."/>
            <person name="Chapman S.B."/>
            <person name="Chen Z."/>
            <person name="Freedman E."/>
            <person name="Gellesch M."/>
            <person name="Goldberg J."/>
            <person name="Griggs A."/>
            <person name="Gujja S."/>
            <person name="Heilman E.R."/>
            <person name="Heiman D."/>
            <person name="Hepburn T."/>
            <person name="Howarth C."/>
            <person name="Jen D."/>
            <person name="Larson L."/>
            <person name="Mehta T."/>
            <person name="Neiman D."/>
            <person name="Pearson M."/>
            <person name="Roberts A."/>
            <person name="Saif S."/>
            <person name="Shea T."/>
            <person name="Shenoy N."/>
            <person name="Sisk P."/>
            <person name="Stolte C."/>
            <person name="Sykes S."/>
            <person name="Walk T."/>
            <person name="White J."/>
            <person name="Yandava C."/>
            <person name="Haas B."/>
            <person name="Nusbaum C."/>
            <person name="Birren B."/>
        </authorList>
    </citation>
    <scope>NUCLEOTIDE SEQUENCE</scope>
    <source>
        <strain evidence="1">ATCC 64411</strain>
    </source>
</reference>
<dbReference type="Proteomes" id="UP000011715">
    <property type="component" value="Unassembled WGS sequence"/>
</dbReference>
<accession>A0A0C4E379</accession>
<evidence type="ECO:0000313" key="1">
    <source>
        <dbReference type="EMBL" id="KLU87881.1"/>
    </source>
</evidence>
<dbReference type="EnsemblFungi" id="MAPG_06871T0">
    <property type="protein sequence ID" value="MAPG_06871T0"/>
    <property type="gene ID" value="MAPG_06871"/>
</dbReference>
<sequence length="301" mass="34005">MSILTSWRCHKHVIPQTPTAPPGGVRVRWTDRKSARTNMDARQGSGRMNVESENTSIASSVLGQPRQHMVTVLNAMASKQSEHVCEWGCARTAREEKSREKGHSAGADHYPGLYAGWWVCVDARGPLSTAYLDFPKTDNQKGCGREGAWHQGTLSLSERLAHGPSRLGQQKKKGRTGFDHARFPTRKQNEWRWGPCSGDEPLARSCISTPTLGLTGWDLHPCSLFLFFVPVAWHHGSVEVHRVSHREQQEKKRKRKRKRAMNVWWALHLTRHLSVSVPRFASFQLVIEARGGIDRAETKTH</sequence>
<evidence type="ECO:0000313" key="2">
    <source>
        <dbReference type="EnsemblFungi" id="MAPG_06871T0"/>
    </source>
</evidence>
<organism evidence="2 3">
    <name type="scientific">Magnaporthiopsis poae (strain ATCC 64411 / 73-15)</name>
    <name type="common">Kentucky bluegrass fungus</name>
    <name type="synonym">Magnaporthe poae</name>
    <dbReference type="NCBI Taxonomy" id="644358"/>
    <lineage>
        <taxon>Eukaryota</taxon>
        <taxon>Fungi</taxon>
        <taxon>Dikarya</taxon>
        <taxon>Ascomycota</taxon>
        <taxon>Pezizomycotina</taxon>
        <taxon>Sordariomycetes</taxon>
        <taxon>Sordariomycetidae</taxon>
        <taxon>Magnaporthales</taxon>
        <taxon>Magnaporthaceae</taxon>
        <taxon>Magnaporthiopsis</taxon>
    </lineage>
</organism>
<reference evidence="2" key="4">
    <citation type="journal article" date="2015" name="G3 (Bethesda)">
        <title>Genome sequences of three phytopathogenic species of the Magnaporthaceae family of fungi.</title>
        <authorList>
            <person name="Okagaki L.H."/>
            <person name="Nunes C.C."/>
            <person name="Sailsbery J."/>
            <person name="Clay B."/>
            <person name="Brown D."/>
            <person name="John T."/>
            <person name="Oh Y."/>
            <person name="Young N."/>
            <person name="Fitzgerald M."/>
            <person name="Haas B.J."/>
            <person name="Zeng Q."/>
            <person name="Young S."/>
            <person name="Adiconis X."/>
            <person name="Fan L."/>
            <person name="Levin J.Z."/>
            <person name="Mitchell T.K."/>
            <person name="Okubara P.A."/>
            <person name="Farman M.L."/>
            <person name="Kohn L.M."/>
            <person name="Birren B."/>
            <person name="Ma L.-J."/>
            <person name="Dean R.A."/>
        </authorList>
    </citation>
    <scope>NUCLEOTIDE SEQUENCE</scope>
    <source>
        <strain evidence="2">ATCC 64411 / 73-15</strain>
    </source>
</reference>
<keyword evidence="3" id="KW-1185">Reference proteome</keyword>
<reference evidence="3" key="1">
    <citation type="submission" date="2010-05" db="EMBL/GenBank/DDBJ databases">
        <title>The genome sequence of Magnaporthe poae strain ATCC 64411.</title>
        <authorList>
            <person name="Ma L.-J."/>
            <person name="Dead R."/>
            <person name="Young S."/>
            <person name="Zeng Q."/>
            <person name="Koehrsen M."/>
            <person name="Alvarado L."/>
            <person name="Berlin A."/>
            <person name="Chapman S.B."/>
            <person name="Chen Z."/>
            <person name="Freedman E."/>
            <person name="Gellesch M."/>
            <person name="Goldberg J."/>
            <person name="Griggs A."/>
            <person name="Gujja S."/>
            <person name="Heilman E.R."/>
            <person name="Heiman D."/>
            <person name="Hepburn T."/>
            <person name="Howarth C."/>
            <person name="Jen D."/>
            <person name="Larson L."/>
            <person name="Mehta T."/>
            <person name="Neiman D."/>
            <person name="Pearson M."/>
            <person name="Roberts A."/>
            <person name="Saif S."/>
            <person name="Shea T."/>
            <person name="Shenoy N."/>
            <person name="Sisk P."/>
            <person name="Stolte C."/>
            <person name="Sykes S."/>
            <person name="Walk T."/>
            <person name="White J."/>
            <person name="Yandava C."/>
            <person name="Haas B."/>
            <person name="Nusbaum C."/>
            <person name="Birren B."/>
        </authorList>
    </citation>
    <scope>NUCLEOTIDE SEQUENCE [LARGE SCALE GENOMIC DNA]</scope>
    <source>
        <strain evidence="3">ATCC 64411 / 73-15</strain>
    </source>
</reference>
<dbReference type="AlphaFoldDB" id="A0A0C4E379"/>
<protein>
    <submittedName>
        <fullName evidence="1 2">Uncharacterized protein</fullName>
    </submittedName>
</protein>
<proteinExistence type="predicted"/>
<dbReference type="EMBL" id="GL876970">
    <property type="protein sequence ID" value="KLU87881.1"/>
    <property type="molecule type" value="Genomic_DNA"/>
</dbReference>
<reference evidence="1" key="3">
    <citation type="submission" date="2011-03" db="EMBL/GenBank/DDBJ databases">
        <title>Annotation of Magnaporthe poae ATCC 64411.</title>
        <authorList>
            <person name="Ma L.-J."/>
            <person name="Dead R."/>
            <person name="Young S.K."/>
            <person name="Zeng Q."/>
            <person name="Gargeya S."/>
            <person name="Fitzgerald M."/>
            <person name="Haas B."/>
            <person name="Abouelleil A."/>
            <person name="Alvarado L."/>
            <person name="Arachchi H.M."/>
            <person name="Berlin A."/>
            <person name="Brown A."/>
            <person name="Chapman S.B."/>
            <person name="Chen Z."/>
            <person name="Dunbar C."/>
            <person name="Freedman E."/>
            <person name="Gearin G."/>
            <person name="Gellesch M."/>
            <person name="Goldberg J."/>
            <person name="Griggs A."/>
            <person name="Gujja S."/>
            <person name="Heiman D."/>
            <person name="Howarth C."/>
            <person name="Larson L."/>
            <person name="Lui A."/>
            <person name="MacDonald P.J.P."/>
            <person name="Mehta T."/>
            <person name="Montmayeur A."/>
            <person name="Murphy C."/>
            <person name="Neiman D."/>
            <person name="Pearson M."/>
            <person name="Priest M."/>
            <person name="Roberts A."/>
            <person name="Saif S."/>
            <person name="Shea T."/>
            <person name="Shenoy N."/>
            <person name="Sisk P."/>
            <person name="Stolte C."/>
            <person name="Sykes S."/>
            <person name="Yandava C."/>
            <person name="Wortman J."/>
            <person name="Nusbaum C."/>
            <person name="Birren B."/>
        </authorList>
    </citation>
    <scope>NUCLEOTIDE SEQUENCE</scope>
    <source>
        <strain evidence="1">ATCC 64411</strain>
    </source>
</reference>
<gene>
    <name evidence="1" type="ORF">MAPG_06871</name>
</gene>
<dbReference type="VEuPathDB" id="FungiDB:MAPG_06871"/>
<dbReference type="EMBL" id="ADBL01001653">
    <property type="status" value="NOT_ANNOTATED_CDS"/>
    <property type="molecule type" value="Genomic_DNA"/>
</dbReference>